<keyword evidence="3" id="KW-0677">Repeat</keyword>
<dbReference type="GO" id="GO:0005576">
    <property type="term" value="C:extracellular region"/>
    <property type="evidence" value="ECO:0007669"/>
    <property type="project" value="UniProtKB-SubCell"/>
</dbReference>
<feature type="compositionally biased region" description="Low complexity" evidence="4">
    <location>
        <begin position="704"/>
        <end position="736"/>
    </location>
</feature>
<feature type="domain" description="Cohesin" evidence="6">
    <location>
        <begin position="1497"/>
        <end position="1627"/>
    </location>
</feature>
<dbReference type="Gene3D" id="2.60.40.680">
    <property type="match status" value="9"/>
</dbReference>
<feature type="region of interest" description="Disordered" evidence="4">
    <location>
        <begin position="704"/>
        <end position="737"/>
    </location>
</feature>
<feature type="domain" description="Cohesin" evidence="6">
    <location>
        <begin position="885"/>
        <end position="1012"/>
    </location>
</feature>
<reference evidence="7" key="1">
    <citation type="journal article" date="2006" name="J. Bacteriol.">
        <title>Conservation and divergence in cellulosome architecture between two strains of Ruminococcus flavefaciens.</title>
        <authorList>
            <person name="Sadanari J."/>
            <person name="Borovok I."/>
            <person name="Rincon M.T."/>
            <person name="Flint H.J."/>
            <person name="Antonopoulos D.A."/>
            <person name="Berg M.E."/>
            <person name="White B.A."/>
            <person name="Bayer E.A."/>
            <person name="Lamed R."/>
        </authorList>
    </citation>
    <scope>NUCLEOTIDE SEQUENCE</scope>
    <source>
        <strain evidence="7">FD-1</strain>
    </source>
</reference>
<feature type="compositionally biased region" description="Low complexity" evidence="4">
    <location>
        <begin position="546"/>
        <end position="560"/>
    </location>
</feature>
<dbReference type="CDD" id="cd08548">
    <property type="entry name" value="Type_I_cohesin_like"/>
    <property type="match status" value="3"/>
</dbReference>
<dbReference type="Pfam" id="PF00963">
    <property type="entry name" value="Cohesin"/>
    <property type="match status" value="5"/>
</dbReference>
<dbReference type="PDB" id="5N5P">
    <property type="method" value="X-ray"/>
    <property type="resolution" value="1.98 A"/>
    <property type="chains" value="A/C=739-876"/>
</dbReference>
<dbReference type="InterPro" id="IPR036439">
    <property type="entry name" value="Dockerin_dom_sf"/>
</dbReference>
<evidence type="ECO:0000313" key="7">
    <source>
        <dbReference type="EMBL" id="CAK18896.1"/>
    </source>
</evidence>
<comment type="subcellular location">
    <subcellularLocation>
        <location evidence="1">Secreted</location>
    </subcellularLocation>
</comment>
<dbReference type="SUPFAM" id="SSF49384">
    <property type="entry name" value="Carbohydrate-binding domain"/>
    <property type="match status" value="9"/>
</dbReference>
<accession>A0AEF4</accession>
<sequence length="2071" mass="215071">MKKLLSAVTSAVMSTSLMTGAFASSVSAAGSYAAAQPNVSMGGVLDVAANKTAGEDVVFDFGKWTANAGETIDVDVFVDTQGKAVSAMDVRFQIDSPLKITAMEKEAPAFNTTAMVNLSNLGLNFKSLSDKGEPLTPINNEPVFMLAVEVPANTPSGDYKIGFGDKCEVHKSNDGSKYSTAAINGVITVKGTNDTPSTTASTSKNTNTSNTTVSSQTPSTPTQTSGTPSAPSKDGEVMFDFQNYTAKAGDEVVVDVLVDTQGKPVSAMDVKFKVDSPLKISEIDKESLAFNTTAMTNMAILGANFKSLDDKGEPLVPKAGAAVFTLYVDVPANTPDGTYYVGFNGKNEVHKSNDGSQYTVGYKNGAITVGNPTTGSGSQPTPTTQTSSKTPTNTTTTAPVANADVVFDFQNYTAKAGDEVTVDVLVDSKNKPISAMDVKFKVDSPLTIEEIDKESLAFNTTVMTNMAILGANFKSLDDKGEPLVPKDGAAVFTLYVNVPANTPDGTYYVGFNGKNEVHKSNDGSQFTVASKNGAITVGTPNEEGSTTPKATTDNPTTTVTTNKPAESGEAVFDFGNYTAKPGDEVAVDVTVDTAGGKVCAMDVVFKIDSPLQIVDIDKESQAFKTTAMTNLAVLGENFKSLDDKGEPLVPTSDPVFTFYVKVPENTEDGVYNVGFGNKHEVVKDNSNAQYKVSTKNGKITVANPQAATTTANQSSTTASATTKATSATSAEVTTTKNVTPATGSAEWVIPTVNAKPGEKVTMDVVVKNSAIEVAGAQFNIKQTAPIAYGSAASGDAYAAIVPNETEQYYAFGEGIGKGIKAADGAKIITLTFNVPADCAKGTYPVKWSNAFITDTNGNKITDKITLTDGAIVVGDTPVVAEGTAEWVIPTVNAKPGEKVTMNVVVKDSAVEVAGAQFNIKQTAPITYGSSTSGDAYAAIVPNETEQYYAFGEGIGKGIKAADGATIITLTFNVPADCTKGTYPVKWSNAFITDTNGNKITDKITLTDGAIVVGDTPVTEDGKAEWVIPTVNAEPGDKVTMNVIVKDSAAEVAGAQFNIKQTAPITYGSSTSGDAYAAIVPNETEQYYAFGEGIGKGVKAAEGATIITLTFNVPADCADGTYPVKWSNAFITDTNGKKITDNITLTDGAIIVGKVTTASTEANNTTTSTTKVTEVDTDTTLQSTVSSTESTDATNTTTATTIVTSPRPTDIVLPEGGIAWQAGTTEAKPGDVVTIDIKIVDTEGVKLPVAGASFTVVNEGDIQATDVSKDENGYNSSVIYNPTTHEFAFAEGTGKNVASEDGKIVATITYKIADNCAPGEYKVDLGGLKVFDTTGKDITSLVAPYDGLIKVVGDPVDSTTTTTTVTGSDTPDTTTTTTTTVTGSDTPDTTTTTTVTGSNTPDTTTTTTVTGSDTPDTTTTTTVTGSNTPDTTTTTTVTGSNTPDTTTTTTVTGSNTPDTTTTTTVTGSNTPDPVTTSTTATGVQPGTSTTTSAKGSVKWVGETVEATPGETVKVKFVIEDDGSGLPVAGAQFTIKSPVGVGKVDDGFTNFYGASIVANPTEGQYAFANPVGAGIKSENGKTVIELEYTIPADCTPGEYAVDIDNLKVFDTNGNDITDLVTGKDGKIIVKTPDSTTTTTTTGTGTDETTTTTTVTGSDTPDTTTTTTVTGSNTPDTTTTTTVTGSDTPDTTTTTTVTGSNTPDTTTTTTVTGSNTPDTTTTTTVTGSNTPDTTTTTTVTGSNTPDTTTTTTVTGSNTPDTTTTTTVTGSNTPDTTTTTTVTGSNTPDTTTSTSATTSDTDTGTTTTSTGPVNPGTEPHSTTPTTATNSGDNVSVYYTIETVAGYYFSHDTGVRGNGEAGGFDKNQVVKITKYTKDKNGNIIAINDLDLANVNYNGYTPNKAYIDRFGDPAQNPTDQTLANFADNFAYDIPVYYGGDQLVDENGQPLTVKAYIGVKGDTNLDFIVDGRDATATLTYYARVSTDNYTEADTPISPAPFITGADDPLDDLAAFLSDVDTNEWDKDNWKLAREDRILDGRDATNILTYYARASAGDGEYAGLDAQELWNTVVPNRFG</sequence>
<evidence type="ECO:0000256" key="1">
    <source>
        <dbReference type="ARBA" id="ARBA00004613"/>
    </source>
</evidence>
<dbReference type="SMR" id="A0AEF4"/>
<dbReference type="EMBL" id="AM262974">
    <property type="protein sequence ID" value="CAK18896.1"/>
    <property type="molecule type" value="Genomic_DNA"/>
</dbReference>
<feature type="compositionally biased region" description="Low complexity" evidence="4">
    <location>
        <begin position="1631"/>
        <end position="1824"/>
    </location>
</feature>
<organism evidence="7">
    <name type="scientific">Ruminococcus flavefaciens</name>
    <dbReference type="NCBI Taxonomy" id="1265"/>
    <lineage>
        <taxon>Bacteria</taxon>
        <taxon>Bacillati</taxon>
        <taxon>Bacillota</taxon>
        <taxon>Clostridia</taxon>
        <taxon>Eubacteriales</taxon>
        <taxon>Oscillospiraceae</taxon>
        <taxon>Ruminococcus</taxon>
    </lineage>
</organism>
<feature type="chain" id="PRO_5002621928" evidence="5">
    <location>
        <begin position="24"/>
        <end position="2071"/>
    </location>
</feature>
<evidence type="ECO:0007829" key="10">
    <source>
        <dbReference type="PDB" id="5N5P"/>
    </source>
</evidence>
<name>A0AEF4_RUMFL</name>
<dbReference type="GO" id="GO:0000272">
    <property type="term" value="P:polysaccharide catabolic process"/>
    <property type="evidence" value="ECO:0007669"/>
    <property type="project" value="InterPro"/>
</dbReference>
<dbReference type="Gene3D" id="2.60.40.3810">
    <property type="match status" value="1"/>
</dbReference>
<feature type="region of interest" description="Disordered" evidence="4">
    <location>
        <begin position="369"/>
        <end position="397"/>
    </location>
</feature>
<dbReference type="Gene3D" id="1.10.1330.10">
    <property type="entry name" value="Dockerin domain"/>
    <property type="match status" value="1"/>
</dbReference>
<dbReference type="PDB" id="5M2O">
    <property type="method" value="X-ray"/>
    <property type="resolution" value="1.26 A"/>
    <property type="chains" value="A=399-544"/>
</dbReference>
<feature type="region of interest" description="Disordered" evidence="4">
    <location>
        <begin position="189"/>
        <end position="236"/>
    </location>
</feature>
<dbReference type="PDBsum" id="5N5P"/>
<feature type="domain" description="Cohesin" evidence="6">
    <location>
        <begin position="746"/>
        <end position="873"/>
    </location>
</feature>
<dbReference type="PDBsum" id="5AOZ"/>
<keyword evidence="8 9" id="KW-0002">3D-structure</keyword>
<evidence type="ECO:0007829" key="8">
    <source>
        <dbReference type="PDB" id="5AOZ"/>
    </source>
</evidence>
<feature type="region of interest" description="Disordered" evidence="4">
    <location>
        <begin position="1631"/>
        <end position="1825"/>
    </location>
</feature>
<feature type="compositionally biased region" description="Low complexity" evidence="4">
    <location>
        <begin position="1357"/>
        <end position="1486"/>
    </location>
</feature>
<gene>
    <name evidence="7" type="primary">scaB</name>
</gene>
<dbReference type="CDD" id="cd14255">
    <property type="entry name" value="Dockerin_III"/>
    <property type="match status" value="1"/>
</dbReference>
<feature type="compositionally biased region" description="Low complexity" evidence="4">
    <location>
        <begin position="371"/>
        <end position="397"/>
    </location>
</feature>
<keyword evidence="2" id="KW-0964">Secreted</keyword>
<reference evidence="10" key="4">
    <citation type="journal article" date="2018" name="Sci. Rep.">
        <title>Higher order scaffoldin assembly in Ruminococcus flavefaciens cellulosome is coordinated by a discrete cohesin-dockerin interaction.</title>
        <authorList>
            <person name="Bule P."/>
            <person name="Pires V.M.R."/>
            <person name="Alves V.D."/>
            <person name="Carvalho A.L."/>
            <person name="Prates J.A.M."/>
            <person name="Ferreira L.M.A."/>
            <person name="Smith S.P."/>
            <person name="Gilbert H.J."/>
            <person name="Noach I."/>
            <person name="Bayer E.A."/>
            <person name="Najmudin S."/>
            <person name="Fontes C.M.G.A."/>
        </authorList>
    </citation>
    <scope>X-RAY CRYSTALLOGRAPHY (1.98 ANGSTROMS) OF 739-876</scope>
</reference>
<feature type="region of interest" description="Disordered" evidence="4">
    <location>
        <begin position="1357"/>
        <end position="1492"/>
    </location>
</feature>
<evidence type="ECO:0000259" key="6">
    <source>
        <dbReference type="Pfam" id="PF00963"/>
    </source>
</evidence>
<dbReference type="PDBsum" id="5M2O"/>
<feature type="domain" description="Cohesin" evidence="6">
    <location>
        <begin position="1024"/>
        <end position="1151"/>
    </location>
</feature>
<feature type="domain" description="Cohesin" evidence="6">
    <location>
        <begin position="1217"/>
        <end position="1350"/>
    </location>
</feature>
<dbReference type="InterPro" id="IPR008965">
    <property type="entry name" value="CBM2/CBM3_carb-bd_dom_sf"/>
</dbReference>
<evidence type="ECO:0000256" key="3">
    <source>
        <dbReference type="ARBA" id="ARBA00022737"/>
    </source>
</evidence>
<reference evidence="8" key="2">
    <citation type="submission" date="2015-09" db="PDB data bank">
        <title>Structural Characterization of the Third Cohesin from Ruminococcus Flavefaciens Scaffoldin Protein, Scab.</title>
        <authorList>
            <person name="Bule P."/>
            <person name="Carvalho A.L."/>
            <person name="Santos H."/>
            <person name="Fontes C.M.G.A."/>
            <person name="Najmudin S."/>
        </authorList>
    </citation>
    <scope>X-RAY CRYSTALLOGRAPHY (1.14 ANGSTROMS) OF 399-544</scope>
</reference>
<dbReference type="GO" id="GO:0030246">
    <property type="term" value="F:carbohydrate binding"/>
    <property type="evidence" value="ECO:0007669"/>
    <property type="project" value="InterPro"/>
</dbReference>
<protein>
    <submittedName>
        <fullName evidence="7">Putative cellulosomal scaffoldin protein</fullName>
    </submittedName>
</protein>
<evidence type="ECO:0000256" key="5">
    <source>
        <dbReference type="SAM" id="SignalP"/>
    </source>
</evidence>
<feature type="compositionally biased region" description="Low complexity" evidence="4">
    <location>
        <begin position="195"/>
        <end position="232"/>
    </location>
</feature>
<feature type="region of interest" description="Disordered" evidence="4">
    <location>
        <begin position="537"/>
        <end position="560"/>
    </location>
</feature>
<feature type="signal peptide" evidence="5">
    <location>
        <begin position="1"/>
        <end position="23"/>
    </location>
</feature>
<dbReference type="PDB" id="5AOZ">
    <property type="method" value="X-ray"/>
    <property type="resolution" value="1.14 A"/>
    <property type="chains" value="A=399-544"/>
</dbReference>
<evidence type="ECO:0000256" key="4">
    <source>
        <dbReference type="SAM" id="MobiDB-lite"/>
    </source>
</evidence>
<keyword evidence="5" id="KW-0732">Signal</keyword>
<evidence type="ECO:0000256" key="2">
    <source>
        <dbReference type="ARBA" id="ARBA00022525"/>
    </source>
</evidence>
<reference evidence="9" key="3">
    <citation type="journal article" date="2017" name="Sci. Rep.">
        <title>Assembly of Ruminococcus flavefaciens cellulosome revealed by structures of two cohesin-dockerin complexes.</title>
        <authorList>
            <person name="Bule P."/>
            <person name="Alves V.D."/>
            <person name="Israeli-Ruimy V."/>
            <person name="Carvalho A.L."/>
            <person name="Ferreira L.M.A."/>
            <person name="Smith S.P."/>
            <person name="Gilbert H.J."/>
            <person name="Najmudin S."/>
            <person name="Bayer E.A."/>
            <person name="Fontes C.M.G.A."/>
        </authorList>
    </citation>
    <scope>X-RAY CRYSTALLOGRAPHY (1.26 ANGSTROMS) OF 399-544</scope>
</reference>
<dbReference type="InterPro" id="IPR002102">
    <property type="entry name" value="Cohesin_dom"/>
</dbReference>
<proteinExistence type="evidence at protein level"/>
<evidence type="ECO:0007829" key="9">
    <source>
        <dbReference type="PDB" id="5M2O"/>
    </source>
</evidence>